<keyword evidence="1" id="KW-0472">Membrane</keyword>
<dbReference type="EMBL" id="AWEZ01000018">
    <property type="protein sequence ID" value="ERL09928.1"/>
    <property type="molecule type" value="Genomic_DNA"/>
</dbReference>
<dbReference type="eggNOG" id="ENOG5030RW4">
    <property type="taxonomic scope" value="Bacteria"/>
</dbReference>
<reference evidence="2 3" key="1">
    <citation type="submission" date="2013-08" db="EMBL/GenBank/DDBJ databases">
        <authorList>
            <person name="Durkin A.S."/>
            <person name="Haft D.R."/>
            <person name="McCorrison J."/>
            <person name="Torralba M."/>
            <person name="Gillis M."/>
            <person name="Haft D.H."/>
            <person name="Methe B."/>
            <person name="Sutton G."/>
            <person name="Nelson K.E."/>
        </authorList>
    </citation>
    <scope>NUCLEOTIDE SEQUENCE [LARGE SCALE GENOMIC DNA]</scope>
    <source>
        <strain evidence="2 3">F0195</strain>
    </source>
</reference>
<name>U2TV26_9ACTN</name>
<evidence type="ECO:0000313" key="3">
    <source>
        <dbReference type="Proteomes" id="UP000016638"/>
    </source>
</evidence>
<evidence type="ECO:0000313" key="2">
    <source>
        <dbReference type="EMBL" id="ERL09928.1"/>
    </source>
</evidence>
<gene>
    <name evidence="2" type="ORF">HMPREF1316_2525</name>
</gene>
<sequence length="259" mass="26518">MHAGDGTRARPIGSRGPRRWLRAALIAVAVVAVAIPALIVGGCVYSCAFVPSSPADLPQSVGERSEVADGAVAAAPEDAEWRDTLGEAASADAGGGPAVEVVEDFPDAGEALVVQPSGSPKCPAVRMVTYAREGGRYAATGFWGASVARPGERSSPLDPLYDYTTAEVVADALSACLTSSRPVAFGVSVDPAVGDLTIGGTAPTWVREVPCDGGTCYVWCYDGMDVRALFSAAGVDPSGFTLRQVIDGLGVRVGDEAPY</sequence>
<protein>
    <submittedName>
        <fullName evidence="2">Uncharacterized protein</fullName>
    </submittedName>
</protein>
<accession>U2TV26</accession>
<organism evidence="2 3">
    <name type="scientific">Olsenella profusa F0195</name>
    <dbReference type="NCBI Taxonomy" id="1125712"/>
    <lineage>
        <taxon>Bacteria</taxon>
        <taxon>Bacillati</taxon>
        <taxon>Actinomycetota</taxon>
        <taxon>Coriobacteriia</taxon>
        <taxon>Coriobacteriales</taxon>
        <taxon>Atopobiaceae</taxon>
        <taxon>Olsenella</taxon>
    </lineage>
</organism>
<keyword evidence="3" id="KW-1185">Reference proteome</keyword>
<keyword evidence="1" id="KW-0812">Transmembrane</keyword>
<evidence type="ECO:0000256" key="1">
    <source>
        <dbReference type="SAM" id="Phobius"/>
    </source>
</evidence>
<dbReference type="PATRIC" id="fig|1125712.3.peg.517"/>
<keyword evidence="1" id="KW-1133">Transmembrane helix</keyword>
<proteinExistence type="predicted"/>
<feature type="transmembrane region" description="Helical" evidence="1">
    <location>
        <begin position="20"/>
        <end position="42"/>
    </location>
</feature>
<dbReference type="Proteomes" id="UP000016638">
    <property type="component" value="Unassembled WGS sequence"/>
</dbReference>
<dbReference type="AlphaFoldDB" id="U2TV26"/>
<dbReference type="RefSeq" id="WP_021725360.1">
    <property type="nucleotide sequence ID" value="NZ_AWEZ01000018.1"/>
</dbReference>
<comment type="caution">
    <text evidence="2">The sequence shown here is derived from an EMBL/GenBank/DDBJ whole genome shotgun (WGS) entry which is preliminary data.</text>
</comment>